<organism evidence="1 2">
    <name type="scientific">Bauhinia variegata</name>
    <name type="common">Purple orchid tree</name>
    <name type="synonym">Phanera variegata</name>
    <dbReference type="NCBI Taxonomy" id="167791"/>
    <lineage>
        <taxon>Eukaryota</taxon>
        <taxon>Viridiplantae</taxon>
        <taxon>Streptophyta</taxon>
        <taxon>Embryophyta</taxon>
        <taxon>Tracheophyta</taxon>
        <taxon>Spermatophyta</taxon>
        <taxon>Magnoliopsida</taxon>
        <taxon>eudicotyledons</taxon>
        <taxon>Gunneridae</taxon>
        <taxon>Pentapetalae</taxon>
        <taxon>rosids</taxon>
        <taxon>fabids</taxon>
        <taxon>Fabales</taxon>
        <taxon>Fabaceae</taxon>
        <taxon>Cercidoideae</taxon>
        <taxon>Cercideae</taxon>
        <taxon>Bauhiniinae</taxon>
        <taxon>Bauhinia</taxon>
    </lineage>
</organism>
<comment type="caution">
    <text evidence="1">The sequence shown here is derived from an EMBL/GenBank/DDBJ whole genome shotgun (WGS) entry which is preliminary data.</text>
</comment>
<evidence type="ECO:0000313" key="1">
    <source>
        <dbReference type="EMBL" id="KAI4307446.1"/>
    </source>
</evidence>
<sequence>MVEPERREAEENRTMKRVLLLLNSILLSIGSAGGPLILRLYFIHGGNRVWLSSFLQAAGFPILLIPLVFSYLHRRSAATQIQKPKLVSIKPPVFVAAICIGLMIGLDNYLYAYGLSRLPVSTSALISASQLVFTACFALLLVRHKFTAFTVNAVVLLTIGAAVLALRSNGDRPPGESTKDYVLGFVMTLLAALLYGFFMPLTELVYKRTKQAMTFSLLIEIQIVMSAVATIFCTLGMLVNNDFKVIPREAREYGLGEAKYYMVLVWNAILWQTFFLGAIGVIFWASSMLSGIIISVLLPVTEVLAVIFFHEKFQAEKGVSLALCLWGFVSYFYGEMKEAKKQEKILKPETELPQTLSNP</sequence>
<gene>
    <name evidence="1" type="ORF">L6164_030635</name>
</gene>
<keyword evidence="2" id="KW-1185">Reference proteome</keyword>
<dbReference type="Proteomes" id="UP000828941">
    <property type="component" value="Chromosome 12"/>
</dbReference>
<proteinExistence type="predicted"/>
<name>A0ACB9LDU6_BAUVA</name>
<evidence type="ECO:0000313" key="2">
    <source>
        <dbReference type="Proteomes" id="UP000828941"/>
    </source>
</evidence>
<reference evidence="1 2" key="1">
    <citation type="journal article" date="2022" name="DNA Res.">
        <title>Chromosomal-level genome assembly of the orchid tree Bauhinia variegata (Leguminosae; Cercidoideae) supports the allotetraploid origin hypothesis of Bauhinia.</title>
        <authorList>
            <person name="Zhong Y."/>
            <person name="Chen Y."/>
            <person name="Zheng D."/>
            <person name="Pang J."/>
            <person name="Liu Y."/>
            <person name="Luo S."/>
            <person name="Meng S."/>
            <person name="Qian L."/>
            <person name="Wei D."/>
            <person name="Dai S."/>
            <person name="Zhou R."/>
        </authorList>
    </citation>
    <scope>NUCLEOTIDE SEQUENCE [LARGE SCALE GENOMIC DNA]</scope>
    <source>
        <strain evidence="1">BV-YZ2020</strain>
    </source>
</reference>
<accession>A0ACB9LDU6</accession>
<protein>
    <submittedName>
        <fullName evidence="1">Uncharacterized protein</fullName>
    </submittedName>
</protein>
<dbReference type="EMBL" id="CM039437">
    <property type="protein sequence ID" value="KAI4307446.1"/>
    <property type="molecule type" value="Genomic_DNA"/>
</dbReference>